<accession>K6AQ48</accession>
<dbReference type="SUPFAM" id="SSF46785">
    <property type="entry name" value="Winged helix' DNA-binding domain"/>
    <property type="match status" value="1"/>
</dbReference>
<sequence>MCCPVRIELCLSMEQLLPQKSINKLISVFGEEITHLYGDGLIALTTAEMEGCVSNVRLQQLINKHSTEISQLLKDLCNEGYLVAENKGRWTVYHLNLREEKKTVQKNLFEETMIPPGRNDDTSGETMTPRGKKWMRNEELMTLVVEICCDTFKSVDEIAAVILRTPTYLKNKILPLLLAQERLERLYPTIPNHPNQAYRKKQK</sequence>
<dbReference type="EMBL" id="AGZO01000011">
    <property type="protein sequence ID" value="EKN17833.1"/>
    <property type="molecule type" value="Genomic_DNA"/>
</dbReference>
<gene>
    <name evidence="1" type="ORF">HMPREF1076_01277</name>
</gene>
<dbReference type="InterPro" id="IPR036390">
    <property type="entry name" value="WH_DNA-bd_sf"/>
</dbReference>
<evidence type="ECO:0000313" key="2">
    <source>
        <dbReference type="Proteomes" id="UP000006330"/>
    </source>
</evidence>
<dbReference type="HOGENOM" id="CLU_1155278_0_0_10"/>
<dbReference type="PATRIC" id="fig|999418.3.peg.1292"/>
<comment type="caution">
    <text evidence="1">The sequence shown here is derived from an EMBL/GenBank/DDBJ whole genome shotgun (WGS) entry which is preliminary data.</text>
</comment>
<proteinExistence type="predicted"/>
<protein>
    <submittedName>
        <fullName evidence="1">Uncharacterized protein</fullName>
    </submittedName>
</protein>
<dbReference type="AlphaFoldDB" id="K6AQ48"/>
<organism evidence="1 2">
    <name type="scientific">Parabacteroides goldsteinii CL02T12C30</name>
    <dbReference type="NCBI Taxonomy" id="999418"/>
    <lineage>
        <taxon>Bacteria</taxon>
        <taxon>Pseudomonadati</taxon>
        <taxon>Bacteroidota</taxon>
        <taxon>Bacteroidia</taxon>
        <taxon>Bacteroidales</taxon>
        <taxon>Tannerellaceae</taxon>
        <taxon>Parabacteroides</taxon>
    </lineage>
</organism>
<evidence type="ECO:0000313" key="1">
    <source>
        <dbReference type="EMBL" id="EKN17833.1"/>
    </source>
</evidence>
<name>K6AQ48_9BACT</name>
<reference evidence="1 2" key="1">
    <citation type="submission" date="2012-02" db="EMBL/GenBank/DDBJ databases">
        <title>The Genome Sequence of Parabacteroides goldsteinii CL02T12C30.</title>
        <authorList>
            <consortium name="The Broad Institute Genome Sequencing Platform"/>
            <person name="Earl A."/>
            <person name="Ward D."/>
            <person name="Feldgarden M."/>
            <person name="Gevers D."/>
            <person name="Zitomersky N.L."/>
            <person name="Coyne M.J."/>
            <person name="Comstock L.E."/>
            <person name="Young S.K."/>
            <person name="Zeng Q."/>
            <person name="Gargeya S."/>
            <person name="Fitzgerald M."/>
            <person name="Haas B."/>
            <person name="Abouelleil A."/>
            <person name="Alvarado L."/>
            <person name="Arachchi H.M."/>
            <person name="Berlin A."/>
            <person name="Chapman S.B."/>
            <person name="Gearin G."/>
            <person name="Goldberg J."/>
            <person name="Griggs A."/>
            <person name="Gujja S."/>
            <person name="Hansen M."/>
            <person name="Heiman D."/>
            <person name="Howarth C."/>
            <person name="Larimer J."/>
            <person name="Lui A."/>
            <person name="MacDonald P.J.P."/>
            <person name="McCowen C."/>
            <person name="Montmayeur A."/>
            <person name="Murphy C."/>
            <person name="Neiman D."/>
            <person name="Pearson M."/>
            <person name="Priest M."/>
            <person name="Roberts A."/>
            <person name="Saif S."/>
            <person name="Shea T."/>
            <person name="Sisk P."/>
            <person name="Stolte C."/>
            <person name="Sykes S."/>
            <person name="Wortman J."/>
            <person name="Nusbaum C."/>
            <person name="Birren B."/>
        </authorList>
    </citation>
    <scope>NUCLEOTIDE SEQUENCE [LARGE SCALE GENOMIC DNA]</scope>
    <source>
        <strain evidence="1 2">CL02T12C30</strain>
    </source>
</reference>
<dbReference type="Proteomes" id="UP000006330">
    <property type="component" value="Unassembled WGS sequence"/>
</dbReference>